<reference evidence="13 14" key="1">
    <citation type="journal article" date="2015" name="BMC Genomics">
        <title>Comparative genomics of Fructobacillus spp. and Leuconostoc spp. reveals niche-specific evolution of Fructobacillus spp.</title>
        <authorList>
            <person name="Endo A."/>
            <person name="Tanizawa Y."/>
            <person name="Tanaka N."/>
            <person name="Maeno S."/>
            <person name="Kumar H."/>
            <person name="Shiwa Y."/>
            <person name="Okada S."/>
            <person name="Yoshikawa H."/>
            <person name="Dicks L."/>
            <person name="Nakagawa J."/>
            <person name="Arita M."/>
        </authorList>
    </citation>
    <scope>NUCLEOTIDE SEQUENCE [LARGE SCALE GENOMIC DNA]</scope>
    <source>
        <strain evidence="13 14">JCM 12225</strain>
    </source>
</reference>
<dbReference type="GO" id="GO:0005886">
    <property type="term" value="C:plasma membrane"/>
    <property type="evidence" value="ECO:0007669"/>
    <property type="project" value="UniProtKB-SubCell"/>
</dbReference>
<dbReference type="Gene3D" id="1.20.120.220">
    <property type="entry name" value="ATP synthase, F0 complex, subunit A"/>
    <property type="match status" value="1"/>
</dbReference>
<comment type="similarity">
    <text evidence="2 11 12">Belongs to the ATPase A chain family.</text>
</comment>
<evidence type="ECO:0000256" key="12">
    <source>
        <dbReference type="RuleBase" id="RU000483"/>
    </source>
</evidence>
<feature type="transmembrane region" description="Helical" evidence="11">
    <location>
        <begin position="213"/>
        <end position="234"/>
    </location>
</feature>
<evidence type="ECO:0000256" key="2">
    <source>
        <dbReference type="ARBA" id="ARBA00006810"/>
    </source>
</evidence>
<sequence length="240" mass="26330">MDEPTSTFTFLGLTFNWTTIISTLVAMSIVVLVAVLMTRKVAVRPSRGQNAIEYVLDFVRGILGDQLPANLARQFGLYAFTLFMFLIVANEMGLLLQVKMGNGVTYVKSPTADPLFAFTLAIMSLMLAHGTGVKALGFGGYLKGMLFKPYIAMFPLNLVEQFTNFLTLALRLFGNIFAGELMLNLLASLAWGTHLNGFWIVLAFPLEIAWQGFSLLIGGIQAYVFVMLTAVFTAQLSGNE</sequence>
<gene>
    <name evidence="11" type="primary">atpB</name>
    <name evidence="13" type="ORF">FFIC_080100</name>
</gene>
<feature type="transmembrane region" description="Helical" evidence="11">
    <location>
        <begin position="150"/>
        <end position="173"/>
    </location>
</feature>
<feature type="transmembrane region" description="Helical" evidence="11">
    <location>
        <begin position="185"/>
        <end position="206"/>
    </location>
</feature>
<keyword evidence="8 11" id="KW-0406">Ion transport</keyword>
<dbReference type="InterPro" id="IPR045082">
    <property type="entry name" value="ATP_syn_F0_a_bact/chloroplast"/>
</dbReference>
<keyword evidence="10 11" id="KW-0066">ATP synthesis</keyword>
<feature type="transmembrane region" description="Helical" evidence="11">
    <location>
        <begin position="75"/>
        <end position="96"/>
    </location>
</feature>
<evidence type="ECO:0000256" key="9">
    <source>
        <dbReference type="ARBA" id="ARBA00023136"/>
    </source>
</evidence>
<evidence type="ECO:0000256" key="10">
    <source>
        <dbReference type="ARBA" id="ARBA00023310"/>
    </source>
</evidence>
<dbReference type="GO" id="GO:0042777">
    <property type="term" value="P:proton motive force-driven plasma membrane ATP synthesis"/>
    <property type="evidence" value="ECO:0007669"/>
    <property type="project" value="TreeGrafter"/>
</dbReference>
<keyword evidence="14" id="KW-1185">Reference proteome</keyword>
<organism evidence="13 14">
    <name type="scientific">Fructobacillus ficulneus</name>
    <dbReference type="NCBI Taxonomy" id="157463"/>
    <lineage>
        <taxon>Bacteria</taxon>
        <taxon>Bacillati</taxon>
        <taxon>Bacillota</taxon>
        <taxon>Bacilli</taxon>
        <taxon>Lactobacillales</taxon>
        <taxon>Lactobacillaceae</taxon>
        <taxon>Fructobacillus</taxon>
    </lineage>
</organism>
<evidence type="ECO:0000313" key="14">
    <source>
        <dbReference type="Proteomes" id="UP000253891"/>
    </source>
</evidence>
<keyword evidence="7 11" id="KW-1133">Transmembrane helix</keyword>
<dbReference type="InterPro" id="IPR023011">
    <property type="entry name" value="ATP_synth_F0_asu_AS"/>
</dbReference>
<dbReference type="STRING" id="157463.GCA_001047075_00086"/>
<evidence type="ECO:0000256" key="5">
    <source>
        <dbReference type="ARBA" id="ARBA00022692"/>
    </source>
</evidence>
<accession>A0A0K8MF67</accession>
<keyword evidence="5 11" id="KW-0812">Transmembrane</keyword>
<evidence type="ECO:0000256" key="11">
    <source>
        <dbReference type="HAMAP-Rule" id="MF_01393"/>
    </source>
</evidence>
<name>A0A0K8MF67_9LACO</name>
<proteinExistence type="inferred from homology"/>
<dbReference type="AlphaFoldDB" id="A0A0K8MF67"/>
<protein>
    <recommendedName>
        <fullName evidence="11 12">ATP synthase subunit a</fullName>
    </recommendedName>
    <alternativeName>
        <fullName evidence="11">ATP synthase F0 sector subunit a</fullName>
    </alternativeName>
    <alternativeName>
        <fullName evidence="11">F-ATPase subunit 6</fullName>
    </alternativeName>
</protein>
<dbReference type="SUPFAM" id="SSF81336">
    <property type="entry name" value="F1F0 ATP synthase subunit A"/>
    <property type="match status" value="1"/>
</dbReference>
<feature type="transmembrane region" description="Helical" evidence="11">
    <location>
        <begin position="116"/>
        <end position="138"/>
    </location>
</feature>
<dbReference type="RefSeq" id="WP_061992593.1">
    <property type="nucleotide sequence ID" value="NZ_DF967985.1"/>
</dbReference>
<evidence type="ECO:0000313" key="13">
    <source>
        <dbReference type="EMBL" id="GAO99165.1"/>
    </source>
</evidence>
<evidence type="ECO:0000256" key="6">
    <source>
        <dbReference type="ARBA" id="ARBA00022781"/>
    </source>
</evidence>
<keyword evidence="6 11" id="KW-0375">Hydrogen ion transport</keyword>
<dbReference type="InterPro" id="IPR000568">
    <property type="entry name" value="ATP_synth_F0_asu"/>
</dbReference>
<evidence type="ECO:0000256" key="8">
    <source>
        <dbReference type="ARBA" id="ARBA00023065"/>
    </source>
</evidence>
<comment type="subcellular location">
    <subcellularLocation>
        <location evidence="11 12">Cell membrane</location>
        <topology evidence="11 12">Multi-pass membrane protein</topology>
    </subcellularLocation>
    <subcellularLocation>
        <location evidence="1">Membrane</location>
        <topology evidence="1">Multi-pass membrane protein</topology>
    </subcellularLocation>
</comment>
<dbReference type="NCBIfam" id="TIGR01131">
    <property type="entry name" value="ATP_synt_6_or_A"/>
    <property type="match status" value="1"/>
</dbReference>
<dbReference type="PROSITE" id="PS00449">
    <property type="entry name" value="ATPASE_A"/>
    <property type="match status" value="1"/>
</dbReference>
<dbReference type="GO" id="GO:0045259">
    <property type="term" value="C:proton-transporting ATP synthase complex"/>
    <property type="evidence" value="ECO:0007669"/>
    <property type="project" value="UniProtKB-KW"/>
</dbReference>
<keyword evidence="3 11" id="KW-0813">Transport</keyword>
<dbReference type="GO" id="GO:0046933">
    <property type="term" value="F:proton-transporting ATP synthase activity, rotational mechanism"/>
    <property type="evidence" value="ECO:0007669"/>
    <property type="project" value="UniProtKB-UniRule"/>
</dbReference>
<keyword evidence="9 11" id="KW-0472">Membrane</keyword>
<dbReference type="Pfam" id="PF00119">
    <property type="entry name" value="ATP-synt_A"/>
    <property type="match status" value="1"/>
</dbReference>
<dbReference type="PANTHER" id="PTHR42823:SF3">
    <property type="entry name" value="ATP SYNTHASE SUBUNIT A, CHLOROPLASTIC"/>
    <property type="match status" value="1"/>
</dbReference>
<dbReference type="EMBL" id="DF967985">
    <property type="protein sequence ID" value="GAO99165.1"/>
    <property type="molecule type" value="Genomic_DNA"/>
</dbReference>
<dbReference type="OrthoDB" id="9789241at2"/>
<evidence type="ECO:0000256" key="3">
    <source>
        <dbReference type="ARBA" id="ARBA00022448"/>
    </source>
</evidence>
<evidence type="ECO:0000256" key="4">
    <source>
        <dbReference type="ARBA" id="ARBA00022547"/>
    </source>
</evidence>
<comment type="function">
    <text evidence="11 12">Key component of the proton channel; it plays a direct role in the translocation of protons across the membrane.</text>
</comment>
<dbReference type="InterPro" id="IPR035908">
    <property type="entry name" value="F0_ATP_A_sf"/>
</dbReference>
<dbReference type="PRINTS" id="PR00123">
    <property type="entry name" value="ATPASEA"/>
</dbReference>
<dbReference type="CDD" id="cd00310">
    <property type="entry name" value="ATP-synt_Fo_a_6"/>
    <property type="match status" value="1"/>
</dbReference>
<keyword evidence="4 11" id="KW-0138">CF(0)</keyword>
<keyword evidence="11" id="KW-1003">Cell membrane</keyword>
<evidence type="ECO:0000256" key="7">
    <source>
        <dbReference type="ARBA" id="ARBA00022989"/>
    </source>
</evidence>
<dbReference type="Proteomes" id="UP000253891">
    <property type="component" value="Unassembled WGS sequence"/>
</dbReference>
<feature type="transmembrane region" description="Helical" evidence="11">
    <location>
        <begin position="15"/>
        <end position="37"/>
    </location>
</feature>
<evidence type="ECO:0000256" key="1">
    <source>
        <dbReference type="ARBA" id="ARBA00004141"/>
    </source>
</evidence>
<dbReference type="HAMAP" id="MF_01393">
    <property type="entry name" value="ATP_synth_a_bact"/>
    <property type="match status" value="1"/>
</dbReference>
<dbReference type="PANTHER" id="PTHR42823">
    <property type="entry name" value="ATP SYNTHASE SUBUNIT A, CHLOROPLASTIC"/>
    <property type="match status" value="1"/>
</dbReference>